<evidence type="ECO:0000313" key="3">
    <source>
        <dbReference type="Proteomes" id="UP000316253"/>
    </source>
</evidence>
<comment type="caution">
    <text evidence="2">The sequence shown here is derived from an EMBL/GenBank/DDBJ whole genome shotgun (WGS) entry which is preliminary data.</text>
</comment>
<name>A0A554JBV5_9BACT</name>
<proteinExistence type="predicted"/>
<keyword evidence="1" id="KW-0472">Membrane</keyword>
<dbReference type="Proteomes" id="UP000316253">
    <property type="component" value="Unassembled WGS sequence"/>
</dbReference>
<reference evidence="2 3" key="1">
    <citation type="submission" date="2017-08" db="EMBL/GenBank/DDBJ databases">
        <title>Mechanisms for carbon and nitrogen cycling indicate functional differentiation within the Candidate Phyla Radiation.</title>
        <authorList>
            <person name="Danczak R.E."/>
            <person name="Johnston M.D."/>
            <person name="Kenah C."/>
            <person name="Slattery M."/>
            <person name="Wrighton K.C."/>
            <person name="Wilkins M.J."/>
        </authorList>
    </citation>
    <scope>NUCLEOTIDE SEQUENCE [LARGE SCALE GENOMIC DNA]</scope>
    <source>
        <strain evidence="2">Gr01-1014_85</strain>
    </source>
</reference>
<evidence type="ECO:0000256" key="1">
    <source>
        <dbReference type="SAM" id="Phobius"/>
    </source>
</evidence>
<sequence>MAKIAKTIAIVHHTYTSYSLVESEFLAYLLKRDEVEAVTLLTNPFKQARDGVSLKSRVELYPIMLSTIFPIGSRLIGLIDFITGLIVIVLARQMKPGTYLRRWQPSASNLVYLFNPVADSALCRSALIC</sequence>
<evidence type="ECO:0000313" key="2">
    <source>
        <dbReference type="EMBL" id="TSC65842.1"/>
    </source>
</evidence>
<gene>
    <name evidence="2" type="ORF">CEO22_326</name>
</gene>
<organism evidence="2 3">
    <name type="scientific">Candidatus Berkelbacteria bacterium Gr01-1014_85</name>
    <dbReference type="NCBI Taxonomy" id="2017150"/>
    <lineage>
        <taxon>Bacteria</taxon>
        <taxon>Candidatus Berkelbacteria</taxon>
    </lineage>
</organism>
<dbReference type="EMBL" id="VMFD01000025">
    <property type="protein sequence ID" value="TSC65842.1"/>
    <property type="molecule type" value="Genomic_DNA"/>
</dbReference>
<protein>
    <submittedName>
        <fullName evidence="2">Uncharacterized protein</fullName>
    </submittedName>
</protein>
<accession>A0A554JBV5</accession>
<feature type="transmembrane region" description="Helical" evidence="1">
    <location>
        <begin position="71"/>
        <end position="91"/>
    </location>
</feature>
<keyword evidence="1" id="KW-1133">Transmembrane helix</keyword>
<dbReference type="AlphaFoldDB" id="A0A554JBV5"/>
<keyword evidence="1" id="KW-0812">Transmembrane</keyword>